<comment type="caution">
    <text evidence="2">The sequence shown here is derived from an EMBL/GenBank/DDBJ whole genome shotgun (WGS) entry which is preliminary data.</text>
</comment>
<feature type="region of interest" description="Disordered" evidence="1">
    <location>
        <begin position="134"/>
        <end position="184"/>
    </location>
</feature>
<proteinExistence type="predicted"/>
<evidence type="ECO:0000256" key="1">
    <source>
        <dbReference type="SAM" id="MobiDB-lite"/>
    </source>
</evidence>
<name>A0A0W0G2V4_MONRR</name>
<reference evidence="2 3" key="1">
    <citation type="submission" date="2015-12" db="EMBL/GenBank/DDBJ databases">
        <title>Draft genome sequence of Moniliophthora roreri, the causal agent of frosty pod rot of cacao.</title>
        <authorList>
            <person name="Aime M.C."/>
            <person name="Diaz-Valderrama J.R."/>
            <person name="Kijpornyongpan T."/>
            <person name="Phillips-Mora W."/>
        </authorList>
    </citation>
    <scope>NUCLEOTIDE SEQUENCE [LARGE SCALE GENOMIC DNA]</scope>
    <source>
        <strain evidence="2 3">MCA 2952</strain>
    </source>
</reference>
<dbReference type="AlphaFoldDB" id="A0A0W0G2V4"/>
<accession>A0A0W0G2V4</accession>
<organism evidence="2 3">
    <name type="scientific">Moniliophthora roreri</name>
    <name type="common">Frosty pod rot fungus</name>
    <name type="synonym">Monilia roreri</name>
    <dbReference type="NCBI Taxonomy" id="221103"/>
    <lineage>
        <taxon>Eukaryota</taxon>
        <taxon>Fungi</taxon>
        <taxon>Dikarya</taxon>
        <taxon>Basidiomycota</taxon>
        <taxon>Agaricomycotina</taxon>
        <taxon>Agaricomycetes</taxon>
        <taxon>Agaricomycetidae</taxon>
        <taxon>Agaricales</taxon>
        <taxon>Marasmiineae</taxon>
        <taxon>Marasmiaceae</taxon>
        <taxon>Moniliophthora</taxon>
    </lineage>
</organism>
<feature type="compositionally biased region" description="Low complexity" evidence="1">
    <location>
        <begin position="134"/>
        <end position="144"/>
    </location>
</feature>
<sequence length="226" mass="24857">MLDIPSRPLTTAFAVVNDVDSKVNSTDLYRHTVQIIELVECPAPPRRIFNNDTCYASTSYVSSSYTSSASEDDNEEEVECSSYCSSEEDLEASPQPLYDEDTTTSTTTYGYDIYSLRMKRILSWRKNFSAQMGSTLSEPSLSSPLKRKLSTHVEDPDGDLMSQSSKRSRSHSSQGDSSSNSSSLGSLSCPACDAFFEDSQSLRQHGRDALAGANEACFTAVDYAFE</sequence>
<dbReference type="EMBL" id="LATX01001289">
    <property type="protein sequence ID" value="KTB42896.1"/>
    <property type="molecule type" value="Genomic_DNA"/>
</dbReference>
<feature type="region of interest" description="Disordered" evidence="1">
    <location>
        <begin position="82"/>
        <end position="104"/>
    </location>
</feature>
<feature type="compositionally biased region" description="Low complexity" evidence="1">
    <location>
        <begin position="171"/>
        <end position="184"/>
    </location>
</feature>
<gene>
    <name evidence="2" type="ORF">WG66_4525</name>
</gene>
<evidence type="ECO:0000313" key="2">
    <source>
        <dbReference type="EMBL" id="KTB42896.1"/>
    </source>
</evidence>
<dbReference type="Proteomes" id="UP000054988">
    <property type="component" value="Unassembled WGS sequence"/>
</dbReference>
<dbReference type="eggNOG" id="ENOG502SSB6">
    <property type="taxonomic scope" value="Eukaryota"/>
</dbReference>
<protein>
    <submittedName>
        <fullName evidence="2">Uncharacterized protein</fullName>
    </submittedName>
</protein>
<evidence type="ECO:0000313" key="3">
    <source>
        <dbReference type="Proteomes" id="UP000054988"/>
    </source>
</evidence>